<dbReference type="OrthoDB" id="8190486at2759"/>
<evidence type="ECO:0000313" key="2">
    <source>
        <dbReference type="EMBL" id="KAG8033877.1"/>
    </source>
</evidence>
<proteinExistence type="predicted"/>
<dbReference type="InterPro" id="IPR038923">
    <property type="entry name" value="Centrobin"/>
</dbReference>
<protein>
    <submittedName>
        <fullName evidence="2">Uncharacterized protein</fullName>
    </submittedName>
</protein>
<reference evidence="2" key="1">
    <citation type="submission" date="2020-03" db="EMBL/GenBank/DDBJ databases">
        <authorList>
            <person name="Chebbi M.A."/>
            <person name="Drezen J.M."/>
        </authorList>
    </citation>
    <scope>NUCLEOTIDE SEQUENCE</scope>
    <source>
        <tissue evidence="2">Whole body</tissue>
    </source>
</reference>
<sequence>MSESDDTDILLLIPPDLFTVASSQSEESLLNYQQFNNSTVVSEILEQVQALEDRISAIEVKDSSLERSSYDLAPAEPRIAGATSGSYNTNSTDLFNEKNYLDTRSSSSLPVTKKGYFKSCNYIPGSGSSISTPSNSPTKKYQDFEALKTSPTRRADFSGVKNGENNLINYKNQDLPGLSLNSSREKIESPRQKFEFSKFIVERSKLLESKKTVNTSTPKKDLSNNKPEDFFLKKNEWKTPLLSLTDFWTPDPTKSQDEILRIKLEEEKFKREHCEQMIQELQKRLLEQQEKIAVAIRVDKDKSETIIQFQEVWSKFKTRWDNLEHDHSQLQSRIQDLTSDHQQQLENLNSKLLGKDEEIKRLENLLRESDKKCETAVKDKLTTLEEHANELEKYKSLVQAADQRSEEFKNDFHKSKDLVEQLEQTVKSLQQELYKERLKNTEVRNEMAVVHKGLDTCEAELTVLRQEKENLLLKLKEEENRINILEKNKMMLLEDVNNTKKSEEFAREEMKALIAQHELKKTELRDMYQKQVDDVVNTKLKEFEAQLDAAELNFQLELESKQRAIAECAARKIKSIIDK</sequence>
<keyword evidence="3" id="KW-1185">Reference proteome</keyword>
<gene>
    <name evidence="2" type="ORF">G9C98_008358</name>
</gene>
<dbReference type="GO" id="GO:0051299">
    <property type="term" value="P:centrosome separation"/>
    <property type="evidence" value="ECO:0007669"/>
    <property type="project" value="TreeGrafter"/>
</dbReference>
<organism evidence="2 3">
    <name type="scientific">Cotesia typhae</name>
    <dbReference type="NCBI Taxonomy" id="2053667"/>
    <lineage>
        <taxon>Eukaryota</taxon>
        <taxon>Metazoa</taxon>
        <taxon>Ecdysozoa</taxon>
        <taxon>Arthropoda</taxon>
        <taxon>Hexapoda</taxon>
        <taxon>Insecta</taxon>
        <taxon>Pterygota</taxon>
        <taxon>Neoptera</taxon>
        <taxon>Endopterygota</taxon>
        <taxon>Hymenoptera</taxon>
        <taxon>Apocrita</taxon>
        <taxon>Ichneumonoidea</taxon>
        <taxon>Braconidae</taxon>
        <taxon>Microgastrinae</taxon>
        <taxon>Cotesia</taxon>
    </lineage>
</organism>
<reference evidence="2" key="2">
    <citation type="submission" date="2021-04" db="EMBL/GenBank/DDBJ databases">
        <title>Genome-wide patterns of bracovirus chromosomal integration into multiple host tissues during parasitism.</title>
        <authorList>
            <person name="Chebbi M.A.C."/>
        </authorList>
    </citation>
    <scope>NUCLEOTIDE SEQUENCE</scope>
    <source>
        <tissue evidence="2">Whole body</tissue>
    </source>
</reference>
<dbReference type="GO" id="GO:0005813">
    <property type="term" value="C:centrosome"/>
    <property type="evidence" value="ECO:0007669"/>
    <property type="project" value="TreeGrafter"/>
</dbReference>
<comment type="caution">
    <text evidence="2">The sequence shown here is derived from an EMBL/GenBank/DDBJ whole genome shotgun (WGS) entry which is preliminary data.</text>
</comment>
<accession>A0A8J5QV10</accession>
<dbReference type="GO" id="GO:0007099">
    <property type="term" value="P:centriole replication"/>
    <property type="evidence" value="ECO:0007669"/>
    <property type="project" value="InterPro"/>
</dbReference>
<dbReference type="EMBL" id="JAAOIC020000072">
    <property type="protein sequence ID" value="KAG8033877.1"/>
    <property type="molecule type" value="Genomic_DNA"/>
</dbReference>
<dbReference type="GO" id="GO:1902410">
    <property type="term" value="P:mitotic cytokinetic process"/>
    <property type="evidence" value="ECO:0007669"/>
    <property type="project" value="TreeGrafter"/>
</dbReference>
<evidence type="ECO:0000256" key="1">
    <source>
        <dbReference type="SAM" id="Coils"/>
    </source>
</evidence>
<dbReference type="Proteomes" id="UP000729913">
    <property type="component" value="Unassembled WGS sequence"/>
</dbReference>
<dbReference type="AlphaFoldDB" id="A0A8J5QV10"/>
<name>A0A8J5QV10_9HYME</name>
<dbReference type="PANTHER" id="PTHR34439">
    <property type="entry name" value="CENTROBIN"/>
    <property type="match status" value="1"/>
</dbReference>
<feature type="coiled-coil region" evidence="1">
    <location>
        <begin position="264"/>
        <end position="298"/>
    </location>
</feature>
<evidence type="ECO:0000313" key="3">
    <source>
        <dbReference type="Proteomes" id="UP000729913"/>
    </source>
</evidence>
<feature type="coiled-coil region" evidence="1">
    <location>
        <begin position="327"/>
        <end position="560"/>
    </location>
</feature>
<dbReference type="PANTHER" id="PTHR34439:SF1">
    <property type="entry name" value="CENTROBIN"/>
    <property type="match status" value="1"/>
</dbReference>
<dbReference type="GO" id="GO:0005814">
    <property type="term" value="C:centriole"/>
    <property type="evidence" value="ECO:0007669"/>
    <property type="project" value="TreeGrafter"/>
</dbReference>
<dbReference type="GO" id="GO:1902017">
    <property type="term" value="P:regulation of cilium assembly"/>
    <property type="evidence" value="ECO:0007669"/>
    <property type="project" value="InterPro"/>
</dbReference>
<keyword evidence="1" id="KW-0175">Coiled coil</keyword>